<dbReference type="EMBL" id="MGDI01000022">
    <property type="protein sequence ID" value="OGL53737.1"/>
    <property type="molecule type" value="Genomic_DNA"/>
</dbReference>
<comment type="caution">
    <text evidence="1">The sequence shown here is derived from an EMBL/GenBank/DDBJ whole genome shotgun (WGS) entry which is preliminary data.</text>
</comment>
<dbReference type="AlphaFoldDB" id="A0A1F7SKJ4"/>
<reference evidence="1 2" key="1">
    <citation type="journal article" date="2016" name="Nat. Commun.">
        <title>Thousands of microbial genomes shed light on interconnected biogeochemical processes in an aquifer system.</title>
        <authorList>
            <person name="Anantharaman K."/>
            <person name="Brown C.T."/>
            <person name="Hug L.A."/>
            <person name="Sharon I."/>
            <person name="Castelle C.J."/>
            <person name="Probst A.J."/>
            <person name="Thomas B.C."/>
            <person name="Singh A."/>
            <person name="Wilkins M.J."/>
            <person name="Karaoz U."/>
            <person name="Brodie E.L."/>
            <person name="Williams K.H."/>
            <person name="Hubbard S.S."/>
            <person name="Banfield J.F."/>
        </authorList>
    </citation>
    <scope>NUCLEOTIDE SEQUENCE [LARGE SCALE GENOMIC DNA]</scope>
</reference>
<evidence type="ECO:0000313" key="2">
    <source>
        <dbReference type="Proteomes" id="UP000178082"/>
    </source>
</evidence>
<organism evidence="1 2">
    <name type="scientific">Candidatus Schekmanbacteria bacterium RIFCSPLOWO2_12_FULL_38_15</name>
    <dbReference type="NCBI Taxonomy" id="1817883"/>
    <lineage>
        <taxon>Bacteria</taxon>
        <taxon>Candidatus Schekmaniibacteriota</taxon>
    </lineage>
</organism>
<dbReference type="InterPro" id="IPR014942">
    <property type="entry name" value="AbiEii"/>
</dbReference>
<dbReference type="Proteomes" id="UP000178082">
    <property type="component" value="Unassembled WGS sequence"/>
</dbReference>
<dbReference type="STRING" id="1817883.A3G31_03260"/>
<protein>
    <submittedName>
        <fullName evidence="1">Uncharacterized protein</fullName>
    </submittedName>
</protein>
<evidence type="ECO:0000313" key="1">
    <source>
        <dbReference type="EMBL" id="OGL53737.1"/>
    </source>
</evidence>
<gene>
    <name evidence="1" type="ORF">A3G31_03260</name>
</gene>
<dbReference type="Pfam" id="PF08843">
    <property type="entry name" value="AbiEii"/>
    <property type="match status" value="1"/>
</dbReference>
<proteinExistence type="predicted"/>
<accession>A0A1F7SKJ4</accession>
<name>A0A1F7SKJ4_9BACT</name>
<sequence length="60" mass="6912">MPEGFVNVQGVLLASIKDIAAMKMVAVSQRGNRRDCIDIYYLLNIFSLEEILKFTQKKYE</sequence>